<protein>
    <submittedName>
        <fullName evidence="3">DUF4129 domain-containing protein</fullName>
    </submittedName>
</protein>
<evidence type="ECO:0000313" key="3">
    <source>
        <dbReference type="EMBL" id="QKG84435.1"/>
    </source>
</evidence>
<gene>
    <name evidence="3" type="ORF">GXN76_08045</name>
</gene>
<dbReference type="RefSeq" id="WP_173222119.1">
    <property type="nucleotide sequence ID" value="NZ_CP048104.1"/>
</dbReference>
<accession>A0A7D4BHD1</accession>
<keyword evidence="1" id="KW-0472">Membrane</keyword>
<dbReference type="InterPro" id="IPR025403">
    <property type="entry name" value="TgpA-like_C"/>
</dbReference>
<dbReference type="AlphaFoldDB" id="A0A7D4BHD1"/>
<feature type="transmembrane region" description="Helical" evidence="1">
    <location>
        <begin position="58"/>
        <end position="75"/>
    </location>
</feature>
<proteinExistence type="predicted"/>
<dbReference type="EMBL" id="CP048104">
    <property type="protein sequence ID" value="QKG84435.1"/>
    <property type="molecule type" value="Genomic_DNA"/>
</dbReference>
<evidence type="ECO:0000313" key="4">
    <source>
        <dbReference type="Proteomes" id="UP000503088"/>
    </source>
</evidence>
<dbReference type="KEGG" id="kpul:GXN76_08045"/>
<dbReference type="Proteomes" id="UP000503088">
    <property type="component" value="Chromosome"/>
</dbReference>
<reference evidence="3 4" key="1">
    <citation type="submission" date="2020-01" db="EMBL/GenBank/DDBJ databases">
        <authorList>
            <person name="Gulvik C.A."/>
            <person name="Batra D.G."/>
        </authorList>
    </citation>
    <scope>NUCLEOTIDE SEQUENCE [LARGE SCALE GENOMIC DNA]</scope>
    <source>
        <strain evidence="3 4">W9323</strain>
    </source>
</reference>
<organism evidence="3 4">
    <name type="scientific">Kroppenstedtia pulmonis</name>
    <dbReference type="NCBI Taxonomy" id="1380685"/>
    <lineage>
        <taxon>Bacteria</taxon>
        <taxon>Bacillati</taxon>
        <taxon>Bacillota</taxon>
        <taxon>Bacilli</taxon>
        <taxon>Bacillales</taxon>
        <taxon>Thermoactinomycetaceae</taxon>
        <taxon>Kroppenstedtia</taxon>
    </lineage>
</organism>
<name>A0A7D4BHD1_9BACL</name>
<keyword evidence="4" id="KW-1185">Reference proteome</keyword>
<evidence type="ECO:0000256" key="1">
    <source>
        <dbReference type="SAM" id="Phobius"/>
    </source>
</evidence>
<keyword evidence="1" id="KW-1133">Transmembrane helix</keyword>
<evidence type="ECO:0000259" key="2">
    <source>
        <dbReference type="Pfam" id="PF13559"/>
    </source>
</evidence>
<feature type="domain" description="Protein-glutamine gamma-glutamyltransferase-like C-terminal" evidence="2">
    <location>
        <begin position="125"/>
        <end position="193"/>
    </location>
</feature>
<dbReference type="Pfam" id="PF13559">
    <property type="entry name" value="DUF4129"/>
    <property type="match status" value="1"/>
</dbReference>
<keyword evidence="1" id="KW-0812">Transmembrane</keyword>
<sequence>MTDYPRAKEQLAEIMNEFSGYEWFYDGLDKIEAGLQWMNEQLANWLGAVLDAEVDLRIGWLLPVLLTIIIGVLLWRIGKNVMFRKTDLETHMDIPTIKEKKQEVWWEEAEDCARQKMYREGIRCLFQGVLESLDQQGFLKRQDSKTNREYLTEVQKSRYESVTSFTDLVIQFERVWYGLSPVEERDYRNFLQLSLQLIKKGGKKAVE</sequence>